<sequence>MIALTGASGKTGRDLAALLAERGIAHVRLSSRPGCGDRVFDWTDRATWGAALEGVDSLYLVKPPHGTGMAELVADLLASAPAIRRVVLLSEMGRGDKPDADPDRAVERVLERWDGEWTLLRPSWFFQNFSAGGGFRAGVVDGTIALPTGGAPVSWLDTRDIAEAALVALTEDGHCCRGYTLTGPESFGVPELARRIGVVTGRIVEAADPLRVEELATTYDDGTERGSYYAELLVDVREGRYADITTDLEDLTGRAPRTFDDFVREHADDWK</sequence>
<evidence type="ECO:0000313" key="3">
    <source>
        <dbReference type="Proteomes" id="UP000587211"/>
    </source>
</evidence>
<dbReference type="EMBL" id="JACBZN010000001">
    <property type="protein sequence ID" value="NYI36635.1"/>
    <property type="molecule type" value="Genomic_DNA"/>
</dbReference>
<dbReference type="AlphaFoldDB" id="A0A8I0FUY3"/>
<dbReference type="RefSeq" id="WP_179422434.1">
    <property type="nucleotide sequence ID" value="NZ_BAAAMP010000002.1"/>
</dbReference>
<reference evidence="1" key="2">
    <citation type="submission" date="2020-09" db="EMBL/GenBank/DDBJ databases">
        <title>Novel species in genus Aeromicrobium.</title>
        <authorList>
            <person name="Zhang G."/>
        </authorList>
    </citation>
    <scope>NUCLEOTIDE SEQUENCE</scope>
    <source>
        <strain evidence="1">SSW1-57</strain>
    </source>
</reference>
<dbReference type="EMBL" id="JACWMT010000001">
    <property type="protein sequence ID" value="MBD1269456.1"/>
    <property type="molecule type" value="Genomic_DNA"/>
</dbReference>
<dbReference type="PANTHER" id="PTHR43162:SF1">
    <property type="entry name" value="PRESTALK A DIFFERENTIATION PROTEIN A"/>
    <property type="match status" value="1"/>
</dbReference>
<dbReference type="Proteomes" id="UP000659061">
    <property type="component" value="Unassembled WGS sequence"/>
</dbReference>
<evidence type="ECO:0000313" key="1">
    <source>
        <dbReference type="EMBL" id="MBD1269456.1"/>
    </source>
</evidence>
<dbReference type="Gene3D" id="3.90.25.10">
    <property type="entry name" value="UDP-galactose 4-epimerase, domain 1"/>
    <property type="match status" value="1"/>
</dbReference>
<organism evidence="1 4">
    <name type="scientific">Aeromicrobium tamlense</name>
    <dbReference type="NCBI Taxonomy" id="375541"/>
    <lineage>
        <taxon>Bacteria</taxon>
        <taxon>Bacillati</taxon>
        <taxon>Actinomycetota</taxon>
        <taxon>Actinomycetes</taxon>
        <taxon>Propionibacteriales</taxon>
        <taxon>Nocardioidaceae</taxon>
        <taxon>Aeromicrobium</taxon>
    </lineage>
</organism>
<evidence type="ECO:0000313" key="2">
    <source>
        <dbReference type="EMBL" id="NYI36635.1"/>
    </source>
</evidence>
<proteinExistence type="predicted"/>
<protein>
    <submittedName>
        <fullName evidence="1">NAD(P)H-binding protein</fullName>
    </submittedName>
    <submittedName>
        <fullName evidence="2">Uncharacterized protein YbjT (DUF2867 family)</fullName>
    </submittedName>
</protein>
<dbReference type="SUPFAM" id="SSF51735">
    <property type="entry name" value="NAD(P)-binding Rossmann-fold domains"/>
    <property type="match status" value="1"/>
</dbReference>
<dbReference type="Proteomes" id="UP000587211">
    <property type="component" value="Unassembled WGS sequence"/>
</dbReference>
<reference evidence="2 3" key="1">
    <citation type="submission" date="2020-07" db="EMBL/GenBank/DDBJ databases">
        <title>Sequencing the genomes of 1000 actinobacteria strains.</title>
        <authorList>
            <person name="Klenk H.-P."/>
        </authorList>
    </citation>
    <scope>NUCLEOTIDE SEQUENCE [LARGE SCALE GENOMIC DNA]</scope>
    <source>
        <strain evidence="2 3">DSM 19087</strain>
    </source>
</reference>
<keyword evidence="3" id="KW-1185">Reference proteome</keyword>
<dbReference type="Gene3D" id="3.40.50.720">
    <property type="entry name" value="NAD(P)-binding Rossmann-like Domain"/>
    <property type="match status" value="1"/>
</dbReference>
<dbReference type="InterPro" id="IPR036291">
    <property type="entry name" value="NAD(P)-bd_dom_sf"/>
</dbReference>
<name>A0A8I0FUY3_9ACTN</name>
<accession>A0A8I0FUY3</accession>
<dbReference type="InterPro" id="IPR051604">
    <property type="entry name" value="Ergot_Alk_Oxidoreductase"/>
</dbReference>
<comment type="caution">
    <text evidence="1">The sequence shown here is derived from an EMBL/GenBank/DDBJ whole genome shotgun (WGS) entry which is preliminary data.</text>
</comment>
<gene>
    <name evidence="2" type="ORF">BJ975_000010</name>
    <name evidence="1" type="ORF">IDH50_04360</name>
</gene>
<evidence type="ECO:0000313" key="4">
    <source>
        <dbReference type="Proteomes" id="UP000659061"/>
    </source>
</evidence>
<dbReference type="PANTHER" id="PTHR43162">
    <property type="match status" value="1"/>
</dbReference>